<accession>A0A2Z6MAS3</accession>
<evidence type="ECO:0000313" key="1">
    <source>
        <dbReference type="EMBL" id="GAU28758.1"/>
    </source>
</evidence>
<keyword evidence="2" id="KW-1185">Reference proteome</keyword>
<dbReference type="EMBL" id="DF973379">
    <property type="protein sequence ID" value="GAU28758.1"/>
    <property type="molecule type" value="Genomic_DNA"/>
</dbReference>
<evidence type="ECO:0000313" key="2">
    <source>
        <dbReference type="Proteomes" id="UP000242715"/>
    </source>
</evidence>
<protein>
    <submittedName>
        <fullName evidence="1">Uncharacterized protein</fullName>
    </submittedName>
</protein>
<dbReference type="AlphaFoldDB" id="A0A2Z6MAS3"/>
<proteinExistence type="predicted"/>
<sequence length="61" mass="7110">MSGSLRSMITIHHRQQNSLREKVYMSPMQIKAVQVQMWRLNYSLVFQKQEQGALILQSSSS</sequence>
<name>A0A2Z6MAS3_TRISU</name>
<dbReference type="Proteomes" id="UP000242715">
    <property type="component" value="Unassembled WGS sequence"/>
</dbReference>
<gene>
    <name evidence="1" type="ORF">TSUD_372670</name>
</gene>
<organism evidence="1 2">
    <name type="scientific">Trifolium subterraneum</name>
    <name type="common">Subterranean clover</name>
    <dbReference type="NCBI Taxonomy" id="3900"/>
    <lineage>
        <taxon>Eukaryota</taxon>
        <taxon>Viridiplantae</taxon>
        <taxon>Streptophyta</taxon>
        <taxon>Embryophyta</taxon>
        <taxon>Tracheophyta</taxon>
        <taxon>Spermatophyta</taxon>
        <taxon>Magnoliopsida</taxon>
        <taxon>eudicotyledons</taxon>
        <taxon>Gunneridae</taxon>
        <taxon>Pentapetalae</taxon>
        <taxon>rosids</taxon>
        <taxon>fabids</taxon>
        <taxon>Fabales</taxon>
        <taxon>Fabaceae</taxon>
        <taxon>Papilionoideae</taxon>
        <taxon>50 kb inversion clade</taxon>
        <taxon>NPAAA clade</taxon>
        <taxon>Hologalegina</taxon>
        <taxon>IRL clade</taxon>
        <taxon>Trifolieae</taxon>
        <taxon>Trifolium</taxon>
    </lineage>
</organism>
<reference evidence="2" key="1">
    <citation type="journal article" date="2017" name="Front. Plant Sci.">
        <title>Climate Clever Clovers: New Paradigm to Reduce the Environmental Footprint of Ruminants by Breeding Low Methanogenic Forages Utilizing Haplotype Variation.</title>
        <authorList>
            <person name="Kaur P."/>
            <person name="Appels R."/>
            <person name="Bayer P.E."/>
            <person name="Keeble-Gagnere G."/>
            <person name="Wang J."/>
            <person name="Hirakawa H."/>
            <person name="Shirasawa K."/>
            <person name="Vercoe P."/>
            <person name="Stefanova K."/>
            <person name="Durmic Z."/>
            <person name="Nichols P."/>
            <person name="Revell C."/>
            <person name="Isobe S.N."/>
            <person name="Edwards D."/>
            <person name="Erskine W."/>
        </authorList>
    </citation>
    <scope>NUCLEOTIDE SEQUENCE [LARGE SCALE GENOMIC DNA]</scope>
    <source>
        <strain evidence="2">cv. Daliak</strain>
    </source>
</reference>